<sequence length="282" mass="29602">MASTNVARAAYEQRAVAVSHAHGDTQGTAQRVTWGIAVEAPVEIALNGTPWTVMLATPADLADLAVGLALTERVLRDAHAVTDVVVSEFLHDISVNIVVPESALDMSAVRARSLLGSTACGLCGLESLAQLHQRGVGVDAERSRADVSDAAILRAFAELPAHQPINAATRSVHAAAWCSVNGEIEVVREDVGRHNALDKLMGALARRGALVQSGFVVMSSRCSYELVYKASIAHTLLLATVSAPTTMALEWSAALQPPLACRVGGHSDGRVVRFPAEDPHGG</sequence>
<evidence type="ECO:0000313" key="3">
    <source>
        <dbReference type="EMBL" id="QJR37244.1"/>
    </source>
</evidence>
<dbReference type="Pfam" id="PF02634">
    <property type="entry name" value="FdhD-NarQ"/>
    <property type="match status" value="1"/>
</dbReference>
<accession>A0A6M4IQP0</accession>
<dbReference type="GO" id="GO:0016783">
    <property type="term" value="F:sulfurtransferase activity"/>
    <property type="evidence" value="ECO:0007669"/>
    <property type="project" value="InterPro"/>
</dbReference>
<keyword evidence="2" id="KW-0501">Molybdenum cofactor biosynthesis</keyword>
<dbReference type="PANTHER" id="PTHR30592">
    <property type="entry name" value="FORMATE DEHYDROGENASE"/>
    <property type="match status" value="1"/>
</dbReference>
<name>A0A6M4IQP0_9BACT</name>
<keyword evidence="3" id="KW-0808">Transferase</keyword>
<keyword evidence="4" id="KW-1185">Reference proteome</keyword>
<dbReference type="RefSeq" id="WP_171226677.1">
    <property type="nucleotide sequence ID" value="NZ_CP053085.1"/>
</dbReference>
<dbReference type="EMBL" id="CP053085">
    <property type="protein sequence ID" value="QJR37244.1"/>
    <property type="molecule type" value="Genomic_DNA"/>
</dbReference>
<gene>
    <name evidence="3" type="ORF">HKW67_17835</name>
</gene>
<dbReference type="AlphaFoldDB" id="A0A6M4IQP0"/>
<dbReference type="PIRSF" id="PIRSF015626">
    <property type="entry name" value="FdhD"/>
    <property type="match status" value="1"/>
</dbReference>
<dbReference type="Gene3D" id="3.10.20.10">
    <property type="match status" value="1"/>
</dbReference>
<keyword evidence="1" id="KW-0963">Cytoplasm</keyword>
<organism evidence="3 4">
    <name type="scientific">Gemmatimonas groenlandica</name>
    <dbReference type="NCBI Taxonomy" id="2732249"/>
    <lineage>
        <taxon>Bacteria</taxon>
        <taxon>Pseudomonadati</taxon>
        <taxon>Gemmatimonadota</taxon>
        <taxon>Gemmatimonadia</taxon>
        <taxon>Gemmatimonadales</taxon>
        <taxon>Gemmatimonadaceae</taxon>
        <taxon>Gemmatimonas</taxon>
    </lineage>
</organism>
<evidence type="ECO:0000313" key="4">
    <source>
        <dbReference type="Proteomes" id="UP000500938"/>
    </source>
</evidence>
<dbReference type="InterPro" id="IPR016193">
    <property type="entry name" value="Cytidine_deaminase-like"/>
</dbReference>
<dbReference type="SUPFAM" id="SSF53927">
    <property type="entry name" value="Cytidine deaminase-like"/>
    <property type="match status" value="1"/>
</dbReference>
<dbReference type="Gene3D" id="3.40.140.10">
    <property type="entry name" value="Cytidine Deaminase, domain 2"/>
    <property type="match status" value="1"/>
</dbReference>
<proteinExistence type="predicted"/>
<dbReference type="Proteomes" id="UP000500938">
    <property type="component" value="Chromosome"/>
</dbReference>
<reference evidence="3 4" key="1">
    <citation type="submission" date="2020-05" db="EMBL/GenBank/DDBJ databases">
        <title>Complete genome sequence of Gemmatimonas greenlandica TET16.</title>
        <authorList>
            <person name="Zeng Y."/>
        </authorList>
    </citation>
    <scope>NUCLEOTIDE SEQUENCE [LARGE SCALE GENOMIC DNA]</scope>
    <source>
        <strain evidence="3 4">TET16</strain>
    </source>
</reference>
<dbReference type="GO" id="GO:0006777">
    <property type="term" value="P:Mo-molybdopterin cofactor biosynthetic process"/>
    <property type="evidence" value="ECO:0007669"/>
    <property type="project" value="UniProtKB-KW"/>
</dbReference>
<dbReference type="InterPro" id="IPR003786">
    <property type="entry name" value="FdhD"/>
</dbReference>
<evidence type="ECO:0000256" key="1">
    <source>
        <dbReference type="ARBA" id="ARBA00022490"/>
    </source>
</evidence>
<dbReference type="KEGG" id="ggr:HKW67_17835"/>
<evidence type="ECO:0000256" key="2">
    <source>
        <dbReference type="ARBA" id="ARBA00023150"/>
    </source>
</evidence>
<dbReference type="PANTHER" id="PTHR30592:SF1">
    <property type="entry name" value="SULFUR CARRIER PROTEIN FDHD"/>
    <property type="match status" value="1"/>
</dbReference>
<protein>
    <submittedName>
        <fullName evidence="3">Sulfurtransferase FdhD</fullName>
    </submittedName>
</protein>